<comment type="function">
    <text evidence="2 10 12">Catalyzes the transfer of a dimethylallyl group onto the adenine at position 37 in tRNAs that read codons beginning with uridine, leading to the formation of N6-(dimethylallyl)adenosine (i(6)A).</text>
</comment>
<dbReference type="NCBIfam" id="TIGR00174">
    <property type="entry name" value="miaA"/>
    <property type="match status" value="1"/>
</dbReference>
<dbReference type="GO" id="GO:0052381">
    <property type="term" value="F:tRNA dimethylallyltransferase activity"/>
    <property type="evidence" value="ECO:0007669"/>
    <property type="project" value="UniProtKB-UniRule"/>
</dbReference>
<dbReference type="GO" id="GO:0005524">
    <property type="term" value="F:ATP binding"/>
    <property type="evidence" value="ECO:0007669"/>
    <property type="project" value="UniProtKB-UniRule"/>
</dbReference>
<dbReference type="Pfam" id="PF01715">
    <property type="entry name" value="IPPT"/>
    <property type="match status" value="1"/>
</dbReference>
<dbReference type="HAMAP" id="MF_00185">
    <property type="entry name" value="IPP_trans"/>
    <property type="match status" value="1"/>
</dbReference>
<dbReference type="RefSeq" id="WP_012230852.1">
    <property type="nucleotide sequence ID" value="NZ_HG422565.1"/>
</dbReference>
<evidence type="ECO:0000256" key="6">
    <source>
        <dbReference type="ARBA" id="ARBA00022741"/>
    </source>
</evidence>
<dbReference type="InterPro" id="IPR027417">
    <property type="entry name" value="P-loop_NTPase"/>
</dbReference>
<evidence type="ECO:0000256" key="10">
    <source>
        <dbReference type="HAMAP-Rule" id="MF_00185"/>
    </source>
</evidence>
<evidence type="ECO:0000256" key="13">
    <source>
        <dbReference type="RuleBase" id="RU003785"/>
    </source>
</evidence>
<dbReference type="STRING" id="1229780.BN381_80321"/>
<feature type="site" description="Interaction with substrate tRNA" evidence="10">
    <location>
        <position position="114"/>
    </location>
</feature>
<keyword evidence="15" id="KW-1185">Reference proteome</keyword>
<dbReference type="PANTHER" id="PTHR11088">
    <property type="entry name" value="TRNA DIMETHYLALLYLTRANSFERASE"/>
    <property type="match status" value="1"/>
</dbReference>
<comment type="subunit">
    <text evidence="10">Monomer.</text>
</comment>
<dbReference type="SUPFAM" id="SSF52540">
    <property type="entry name" value="P-loop containing nucleoside triphosphate hydrolases"/>
    <property type="match status" value="1"/>
</dbReference>
<dbReference type="OrthoDB" id="9776390at2"/>
<evidence type="ECO:0000256" key="5">
    <source>
        <dbReference type="ARBA" id="ARBA00022694"/>
    </source>
</evidence>
<protein>
    <recommendedName>
        <fullName evidence="10">tRNA dimethylallyltransferase</fullName>
        <ecNumber evidence="10">2.5.1.75</ecNumber>
    </recommendedName>
    <alternativeName>
        <fullName evidence="10">Dimethylallyl diphosphate:tRNA dimethylallyltransferase</fullName>
        <shortName evidence="10">DMAPP:tRNA dimethylallyltransferase</shortName>
        <shortName evidence="10">DMATase</shortName>
    </alternativeName>
    <alternativeName>
        <fullName evidence="10">Isopentenyl-diphosphate:tRNA isopentenyltransferase</fullName>
        <shortName evidence="10">IPP transferase</shortName>
        <shortName evidence="10">IPPT</shortName>
        <shortName evidence="10">IPTase</shortName>
    </alternativeName>
</protein>
<evidence type="ECO:0000256" key="7">
    <source>
        <dbReference type="ARBA" id="ARBA00022840"/>
    </source>
</evidence>
<feature type="binding site" evidence="10">
    <location>
        <begin position="22"/>
        <end position="29"/>
    </location>
    <ligand>
        <name>ATP</name>
        <dbReference type="ChEBI" id="CHEBI:30616"/>
    </ligand>
</feature>
<keyword evidence="5 10" id="KW-0819">tRNA processing</keyword>
<dbReference type="Gene3D" id="1.10.20.140">
    <property type="match status" value="1"/>
</dbReference>
<name>R4Z711_9ACTN</name>
<dbReference type="InterPro" id="IPR018022">
    <property type="entry name" value="IPT"/>
</dbReference>
<dbReference type="eggNOG" id="COG0324">
    <property type="taxonomic scope" value="Bacteria"/>
</dbReference>
<accession>R4Z711</accession>
<gene>
    <name evidence="10" type="primary">miaA</name>
    <name evidence="14" type="ORF">BN381_80321</name>
</gene>
<evidence type="ECO:0000256" key="4">
    <source>
        <dbReference type="ARBA" id="ARBA00022679"/>
    </source>
</evidence>
<dbReference type="InterPro" id="IPR039657">
    <property type="entry name" value="Dimethylallyltransferase"/>
</dbReference>
<evidence type="ECO:0000313" key="14">
    <source>
        <dbReference type="EMBL" id="CCM65791.1"/>
    </source>
</evidence>
<organism evidence="14 15">
    <name type="scientific">Candidatus Neomicrothrix parvicella RN1</name>
    <dbReference type="NCBI Taxonomy" id="1229780"/>
    <lineage>
        <taxon>Bacteria</taxon>
        <taxon>Bacillati</taxon>
        <taxon>Actinomycetota</taxon>
        <taxon>Acidimicrobiia</taxon>
        <taxon>Acidimicrobiales</taxon>
        <taxon>Microthrixaceae</taxon>
        <taxon>Candidatus Neomicrothrix</taxon>
    </lineage>
</organism>
<dbReference type="Gene3D" id="3.40.50.300">
    <property type="entry name" value="P-loop containing nucleotide triphosphate hydrolases"/>
    <property type="match status" value="1"/>
</dbReference>
<comment type="similarity">
    <text evidence="3 10 13">Belongs to the IPP transferase family.</text>
</comment>
<keyword evidence="7 10" id="KW-0067">ATP-binding</keyword>
<evidence type="ECO:0000313" key="15">
    <source>
        <dbReference type="Proteomes" id="UP000018291"/>
    </source>
</evidence>
<feature type="region of interest" description="Interaction with substrate tRNA" evidence="10">
    <location>
        <begin position="48"/>
        <end position="51"/>
    </location>
</feature>
<dbReference type="EMBL" id="CANL01000078">
    <property type="protein sequence ID" value="CCM65791.1"/>
    <property type="molecule type" value="Genomic_DNA"/>
</dbReference>
<dbReference type="AlphaFoldDB" id="R4Z711"/>
<keyword evidence="4 10" id="KW-0808">Transferase</keyword>
<dbReference type="Proteomes" id="UP000018291">
    <property type="component" value="Unassembled WGS sequence"/>
</dbReference>
<proteinExistence type="inferred from homology"/>
<keyword evidence="6 10" id="KW-0547">Nucleotide-binding</keyword>
<dbReference type="HOGENOM" id="CLU_032616_0_0_11"/>
<evidence type="ECO:0000256" key="8">
    <source>
        <dbReference type="ARBA" id="ARBA00022842"/>
    </source>
</evidence>
<reference evidence="14 15" key="1">
    <citation type="journal article" date="2013" name="ISME J.">
        <title>Metabolic model for the filamentous 'Candidatus Microthrix parvicella' based on genomic and metagenomic analyses.</title>
        <authorList>
            <person name="Jon McIlroy S."/>
            <person name="Kristiansen R."/>
            <person name="Albertsen M."/>
            <person name="Michael Karst S."/>
            <person name="Rossetti S."/>
            <person name="Lund Nielsen J."/>
            <person name="Tandoi V."/>
            <person name="James Seviour R."/>
            <person name="Nielsen P.H."/>
        </authorList>
    </citation>
    <scope>NUCLEOTIDE SEQUENCE [LARGE SCALE GENOMIC DNA]</scope>
    <source>
        <strain evidence="14 15">RN1</strain>
    </source>
</reference>
<sequence length="330" mass="35729">MNWGPSRWDGAEGVGRPLALVGPTASGKTSVTLALADLVQPLEAVAADSMTVYRHMNVGTATPSLAERALVPHHLIDLVDADEEFSVARFQRAANEAFDDIATRSAHVVVVGGTGLYHQALIDHLSLPGRYPDVALQLEADAAGESDVKALHARLAGLDPTAAARIQPTNRRRVIRALEVTLGSGRPFSSFGPGLEAYPPSPFVLVGLRLGRDVTARRVEKRFMAMMDAGLLDEVRALLDRPQPMSRTAAQALGYRELAEHLRGERTLDNAVSTAIVRTRQFAVRQERWFRRDPRLTWVDGEADAATVASAAHRVWTDAKKWGGPGASGR</sequence>
<dbReference type="EC" id="2.5.1.75" evidence="10"/>
<evidence type="ECO:0000256" key="1">
    <source>
        <dbReference type="ARBA" id="ARBA00001946"/>
    </source>
</evidence>
<dbReference type="PANTHER" id="PTHR11088:SF60">
    <property type="entry name" value="TRNA DIMETHYLALLYLTRANSFERASE"/>
    <property type="match status" value="1"/>
</dbReference>
<keyword evidence="8 10" id="KW-0460">Magnesium</keyword>
<evidence type="ECO:0000256" key="3">
    <source>
        <dbReference type="ARBA" id="ARBA00005842"/>
    </source>
</evidence>
<comment type="caution">
    <text evidence="14">The sequence shown here is derived from an EMBL/GenBank/DDBJ whole genome shotgun (WGS) entry which is preliminary data.</text>
</comment>
<dbReference type="GO" id="GO:0006400">
    <property type="term" value="P:tRNA modification"/>
    <property type="evidence" value="ECO:0007669"/>
    <property type="project" value="TreeGrafter"/>
</dbReference>
<comment type="cofactor">
    <cofactor evidence="1 10">
        <name>Mg(2+)</name>
        <dbReference type="ChEBI" id="CHEBI:18420"/>
    </cofactor>
</comment>
<evidence type="ECO:0000256" key="12">
    <source>
        <dbReference type="RuleBase" id="RU003784"/>
    </source>
</evidence>
<comment type="catalytic activity">
    <reaction evidence="9 10 11">
        <text>adenosine(37) in tRNA + dimethylallyl diphosphate = N(6)-dimethylallyladenosine(37) in tRNA + diphosphate</text>
        <dbReference type="Rhea" id="RHEA:26482"/>
        <dbReference type="Rhea" id="RHEA-COMP:10162"/>
        <dbReference type="Rhea" id="RHEA-COMP:10375"/>
        <dbReference type="ChEBI" id="CHEBI:33019"/>
        <dbReference type="ChEBI" id="CHEBI:57623"/>
        <dbReference type="ChEBI" id="CHEBI:74411"/>
        <dbReference type="ChEBI" id="CHEBI:74415"/>
        <dbReference type="EC" id="2.5.1.75"/>
    </reaction>
</comment>
<feature type="binding site" evidence="10">
    <location>
        <begin position="24"/>
        <end position="29"/>
    </location>
    <ligand>
        <name>substrate</name>
    </ligand>
</feature>
<comment type="caution">
    <text evidence="10">Lacks conserved residue(s) required for the propagation of feature annotation.</text>
</comment>
<evidence type="ECO:0000256" key="9">
    <source>
        <dbReference type="ARBA" id="ARBA00049563"/>
    </source>
</evidence>
<evidence type="ECO:0000256" key="11">
    <source>
        <dbReference type="RuleBase" id="RU003783"/>
    </source>
</evidence>
<evidence type="ECO:0000256" key="2">
    <source>
        <dbReference type="ARBA" id="ARBA00003213"/>
    </source>
</evidence>